<proteinExistence type="predicted"/>
<dbReference type="InterPro" id="IPR055377">
    <property type="entry name" value="GH3_M"/>
</dbReference>
<reference evidence="3" key="1">
    <citation type="journal article" date="2019" name="Int. J. Syst. Evol. Microbiol.">
        <title>The Global Catalogue of Microorganisms (GCM) 10K type strain sequencing project: providing services to taxonomists for standard genome sequencing and annotation.</title>
        <authorList>
            <consortium name="The Broad Institute Genomics Platform"/>
            <consortium name="The Broad Institute Genome Sequencing Center for Infectious Disease"/>
            <person name="Wu L."/>
            <person name="Ma J."/>
        </authorList>
    </citation>
    <scope>NUCLEOTIDE SEQUENCE [LARGE SCALE GENOMIC DNA]</scope>
    <source>
        <strain evidence="3">CECT 7297</strain>
    </source>
</reference>
<protein>
    <submittedName>
        <fullName evidence="2">GH3 auxin-responsive promoter family protein</fullName>
    </submittedName>
</protein>
<dbReference type="RefSeq" id="WP_379885562.1">
    <property type="nucleotide sequence ID" value="NZ_JBHSDI010000007.1"/>
</dbReference>
<evidence type="ECO:0000313" key="2">
    <source>
        <dbReference type="EMBL" id="MFC4258193.1"/>
    </source>
</evidence>
<evidence type="ECO:0000259" key="1">
    <source>
        <dbReference type="Pfam" id="PF23571"/>
    </source>
</evidence>
<evidence type="ECO:0000313" key="3">
    <source>
        <dbReference type="Proteomes" id="UP001595798"/>
    </source>
</evidence>
<accession>A0ABV8QFN0</accession>
<name>A0ABV8QFN0_9GAMM</name>
<dbReference type="InterPro" id="IPR004993">
    <property type="entry name" value="GH3"/>
</dbReference>
<dbReference type="Proteomes" id="UP001595798">
    <property type="component" value="Unassembled WGS sequence"/>
</dbReference>
<feature type="domain" description="GH3 middle" evidence="1">
    <location>
        <begin position="334"/>
        <end position="400"/>
    </location>
</feature>
<dbReference type="Pfam" id="PF23571">
    <property type="entry name" value="GH3_M"/>
    <property type="match status" value="1"/>
</dbReference>
<dbReference type="PANTHER" id="PTHR31901">
    <property type="entry name" value="GH3 DOMAIN-CONTAINING PROTEIN"/>
    <property type="match status" value="1"/>
</dbReference>
<sequence length="552" mass="61566">MISTRLGHGVLRQILRPGERRFRARQSDLETAQRERLARILRQVSAVRDQQALWHGGWRWEDFAASEPVTSYDQWRDLVSNQMETGRQRLTSSPAQRYQPTSGSSSAIKWIPYTRQFLQELDGAIAPWMSDLYRQFPGIARGKQYWSLSWLPSSMRKQGSDQLNDDMKLLSTGKRILMGQTQAVPDGVALAPTSDDSMFATVACLAATSDLAAMSVWSPTFALGLLSNLGAWREALVEVLRTGSWGDRQQALKHLEAPRNPAAASLLATWDGRADPAFFRELWPQLALVSAWGTASAAPWANELRRTLPQAGFQGKALWATEGVVTIPYGDQHVLAANSHFYEFEDSDTGRIHPAWDLQPGQQVSPLITAGSGLLRYRLGDLVEVTGHMGQLPCLRFLGRSNTVDLVGEKMDAVTVQQWLNDTPWPGTAQPVTVLGATHGGHSGRPAYVLVVNLPQKESPEQWETRARSWAHSLEDYLRASFHYRLARDLDQLEPVRCVCIHDAHRLYLEACKARGMIEGDIKVESLKHWPGDLPAAFAPARVGEKEVLHEA</sequence>
<dbReference type="Pfam" id="PF03321">
    <property type="entry name" value="GH3"/>
    <property type="match status" value="1"/>
</dbReference>
<comment type="caution">
    <text evidence="2">The sequence shown here is derived from an EMBL/GenBank/DDBJ whole genome shotgun (WGS) entry which is preliminary data.</text>
</comment>
<dbReference type="EMBL" id="JBHSDI010000007">
    <property type="protein sequence ID" value="MFC4258193.1"/>
    <property type="molecule type" value="Genomic_DNA"/>
</dbReference>
<keyword evidence="3" id="KW-1185">Reference proteome</keyword>
<organism evidence="2 3">
    <name type="scientific">Marinobacter lacisalsi</name>
    <dbReference type="NCBI Taxonomy" id="475979"/>
    <lineage>
        <taxon>Bacteria</taxon>
        <taxon>Pseudomonadati</taxon>
        <taxon>Pseudomonadota</taxon>
        <taxon>Gammaproteobacteria</taxon>
        <taxon>Pseudomonadales</taxon>
        <taxon>Marinobacteraceae</taxon>
        <taxon>Marinobacter</taxon>
    </lineage>
</organism>
<gene>
    <name evidence="2" type="ORF">ACFOZ5_04000</name>
</gene>
<dbReference type="PANTHER" id="PTHR31901:SF9">
    <property type="entry name" value="GH3 DOMAIN-CONTAINING PROTEIN"/>
    <property type="match status" value="1"/>
</dbReference>